<sequence length="889" mass="99856">MSVEAGLIVLGTAAVRAATKLWLGDHAIAAEVGGAAVDHLVGQLTKERDRRKFKRLMEDFAEAVVDRIEPILDTEFRTLPEHEQLAAIDAVRDTFDKASLADDDLFAADLDAGHLDRLVRRRAPRQSALLSADGTALYDLLLRECCGYVIEISRGLPAFSANALTELLRRDREMLDGIREVLARLPQRDRSAGFDYDYRQLVARKLDHVEMFGVTLADASRRYPLSVAYISLTASTDGLGPVHRVEDLLAGTQRIFIRGEAGLGKTTLLQWIAVRSALSDFPAQLTDWNGTVPFFIPLRRYASRDLPAPEHFLDEVGRYIADEMPAGWVQAKLRDGSAVLLIDGVDELAAGRREETRAWLRDLVGVFPKIRVIVTSRPAGAPPQWLRDAGFSVMDLQQMSRGDVRLFVARWHSAIRLGCVDDESRQALHSYETALLGLLESRGHLRKLAGYPLLCALLCALHQDRRATLPSNRMELYEVALQMLLERRDVERKIGTIEGLGRTEKLLLLADLAYWLIRNGYTDVDVPRATYRISQRLHLMPQVKASIQDVYRHLLERSGLLREPVEGRIDFVHRTFQEYLAALDAMNTDDVGTVVQNGHLDQWHEVVVMAVGHASKKQREELLGRLLERGDLHLLVLASLETAPELDADLRREIQAKTSRLLPPASMPKAKAIAAAGEYVLDLLASCQPQTIDELTATIRALAETRLEEALPVIARFASDPRRRVFEEILHCVSLFDEQEYGETVLAKSTLTQLAVHEDYTLMAARYMSTLRQLELHHFDHAPESAHNYSRLQPVSTLRLFGWPEQDLAVIGTRFRLASLGIYHMELDDLTALDFVESVAEIRFEGGTLSSFAGVERWRESLQKVVVVGSRATHMALADLRRRMPHLKV</sequence>
<evidence type="ECO:0000259" key="1">
    <source>
        <dbReference type="PROSITE" id="PS50837"/>
    </source>
</evidence>
<dbReference type="RefSeq" id="WP_184812940.1">
    <property type="nucleotide sequence ID" value="NZ_JACHJQ010000005.1"/>
</dbReference>
<dbReference type="InterPro" id="IPR027417">
    <property type="entry name" value="P-loop_NTPase"/>
</dbReference>
<dbReference type="InterPro" id="IPR007111">
    <property type="entry name" value="NACHT_NTPase"/>
</dbReference>
<reference evidence="2 3" key="1">
    <citation type="submission" date="2020-08" db="EMBL/GenBank/DDBJ databases">
        <title>Genomic Encyclopedia of Type Strains, Phase III (KMG-III): the genomes of soil and plant-associated and newly described type strains.</title>
        <authorList>
            <person name="Whitman W."/>
        </authorList>
    </citation>
    <scope>NUCLEOTIDE SEQUENCE [LARGE SCALE GENOMIC DNA]</scope>
    <source>
        <strain evidence="2 3">CECT 8960</strain>
    </source>
</reference>
<dbReference type="Gene3D" id="3.40.50.300">
    <property type="entry name" value="P-loop containing nucleotide triphosphate hydrolases"/>
    <property type="match status" value="1"/>
</dbReference>
<dbReference type="InterPro" id="IPR054547">
    <property type="entry name" value="NNH1"/>
</dbReference>
<dbReference type="PROSITE" id="PS50837">
    <property type="entry name" value="NACHT"/>
    <property type="match status" value="1"/>
</dbReference>
<evidence type="ECO:0000313" key="2">
    <source>
        <dbReference type="EMBL" id="MBB4908846.1"/>
    </source>
</evidence>
<organism evidence="2 3">
    <name type="scientific">Actinophytocola algeriensis</name>
    <dbReference type="NCBI Taxonomy" id="1768010"/>
    <lineage>
        <taxon>Bacteria</taxon>
        <taxon>Bacillati</taxon>
        <taxon>Actinomycetota</taxon>
        <taxon>Actinomycetes</taxon>
        <taxon>Pseudonocardiales</taxon>
        <taxon>Pseudonocardiaceae</taxon>
    </lineage>
</organism>
<gene>
    <name evidence="2" type="ORF">FHR82_005099</name>
</gene>
<dbReference type="PANTHER" id="PTHR46844:SF1">
    <property type="entry name" value="SLR5058 PROTEIN"/>
    <property type="match status" value="1"/>
</dbReference>
<keyword evidence="3" id="KW-1185">Reference proteome</keyword>
<comment type="caution">
    <text evidence="2">The sequence shown here is derived from an EMBL/GenBank/DDBJ whole genome shotgun (WGS) entry which is preliminary data.</text>
</comment>
<dbReference type="EMBL" id="JACHJQ010000005">
    <property type="protein sequence ID" value="MBB4908846.1"/>
    <property type="molecule type" value="Genomic_DNA"/>
</dbReference>
<feature type="domain" description="NACHT" evidence="1">
    <location>
        <begin position="253"/>
        <end position="587"/>
    </location>
</feature>
<evidence type="ECO:0000313" key="3">
    <source>
        <dbReference type="Proteomes" id="UP000520767"/>
    </source>
</evidence>
<dbReference type="Proteomes" id="UP000520767">
    <property type="component" value="Unassembled WGS sequence"/>
</dbReference>
<dbReference type="PANTHER" id="PTHR46844">
    <property type="entry name" value="SLR5058 PROTEIN"/>
    <property type="match status" value="1"/>
</dbReference>
<name>A0A7W7Q8Z8_9PSEU</name>
<accession>A0A7W7Q8Z8</accession>
<dbReference type="Pfam" id="PF22733">
    <property type="entry name" value="NNH1"/>
    <property type="match status" value="1"/>
</dbReference>
<protein>
    <recommendedName>
        <fullName evidence="1">NACHT domain-containing protein</fullName>
    </recommendedName>
</protein>
<dbReference type="Pfam" id="PF05729">
    <property type="entry name" value="NACHT"/>
    <property type="match status" value="1"/>
</dbReference>
<dbReference type="SUPFAM" id="SSF52540">
    <property type="entry name" value="P-loop containing nucleoside triphosphate hydrolases"/>
    <property type="match status" value="1"/>
</dbReference>
<dbReference type="AlphaFoldDB" id="A0A7W7Q8Z8"/>
<proteinExistence type="predicted"/>